<keyword evidence="3" id="KW-1185">Reference proteome</keyword>
<evidence type="ECO:0000313" key="3">
    <source>
        <dbReference type="Proteomes" id="UP001236723"/>
    </source>
</evidence>
<feature type="transmembrane region" description="Helical" evidence="1">
    <location>
        <begin position="12"/>
        <end position="29"/>
    </location>
</feature>
<evidence type="ECO:0000313" key="2">
    <source>
        <dbReference type="EMBL" id="MDQ0350708.1"/>
    </source>
</evidence>
<gene>
    <name evidence="2" type="ORF">J2R98_000511</name>
</gene>
<feature type="transmembrane region" description="Helical" evidence="1">
    <location>
        <begin position="35"/>
        <end position="57"/>
    </location>
</feature>
<sequence length="142" mass="16091">MKSHFIKASPFVISFVVIYFFMDITIIPSEKFTDLLVASIAYSSSSIGFFIAGVSILQTSQISRFYKKLVELGTNKKLISWLMAAIGYMFILSSLSLLLLYLISNGSTITYIIYVLWLSVFLSSIFTTLIIILLFYTIFSQK</sequence>
<name>A0ABU0DQI9_9BACI</name>
<keyword evidence="1" id="KW-1133">Transmembrane helix</keyword>
<keyword evidence="1" id="KW-0812">Transmembrane</keyword>
<protein>
    <submittedName>
        <fullName evidence="2">Uncharacterized protein</fullName>
    </submittedName>
</protein>
<reference evidence="2 3" key="1">
    <citation type="submission" date="2023-07" db="EMBL/GenBank/DDBJ databases">
        <title>Genomic Encyclopedia of Type Strains, Phase IV (KMG-IV): sequencing the most valuable type-strain genomes for metagenomic binning, comparative biology and taxonomic classification.</title>
        <authorList>
            <person name="Goeker M."/>
        </authorList>
    </citation>
    <scope>NUCLEOTIDE SEQUENCE [LARGE SCALE GENOMIC DNA]</scope>
    <source>
        <strain evidence="2 3">DSM 15448</strain>
    </source>
</reference>
<feature type="transmembrane region" description="Helical" evidence="1">
    <location>
        <begin position="78"/>
        <end position="103"/>
    </location>
</feature>
<evidence type="ECO:0000256" key="1">
    <source>
        <dbReference type="SAM" id="Phobius"/>
    </source>
</evidence>
<dbReference type="RefSeq" id="WP_307065800.1">
    <property type="nucleotide sequence ID" value="NZ_JAUSUP010000001.1"/>
</dbReference>
<dbReference type="Proteomes" id="UP001236723">
    <property type="component" value="Unassembled WGS sequence"/>
</dbReference>
<organism evidence="2 3">
    <name type="scientific">Alkalibacillus filiformis</name>
    <dbReference type="NCBI Taxonomy" id="200990"/>
    <lineage>
        <taxon>Bacteria</taxon>
        <taxon>Bacillati</taxon>
        <taxon>Bacillota</taxon>
        <taxon>Bacilli</taxon>
        <taxon>Bacillales</taxon>
        <taxon>Bacillaceae</taxon>
        <taxon>Alkalibacillus</taxon>
    </lineage>
</organism>
<dbReference type="EMBL" id="JAUSUP010000001">
    <property type="protein sequence ID" value="MDQ0350708.1"/>
    <property type="molecule type" value="Genomic_DNA"/>
</dbReference>
<comment type="caution">
    <text evidence="2">The sequence shown here is derived from an EMBL/GenBank/DDBJ whole genome shotgun (WGS) entry which is preliminary data.</text>
</comment>
<proteinExistence type="predicted"/>
<accession>A0ABU0DQI9</accession>
<feature type="transmembrane region" description="Helical" evidence="1">
    <location>
        <begin position="109"/>
        <end position="139"/>
    </location>
</feature>
<keyword evidence="1" id="KW-0472">Membrane</keyword>